<dbReference type="GO" id="GO:0019843">
    <property type="term" value="F:rRNA binding"/>
    <property type="evidence" value="ECO:0007669"/>
    <property type="project" value="UniProtKB-UniRule"/>
</dbReference>
<keyword evidence="1 5" id="KW-0963">Cytoplasm</keyword>
<keyword evidence="4 5" id="KW-0694">RNA-binding</keyword>
<dbReference type="GO" id="GO:0043022">
    <property type="term" value="F:ribosome binding"/>
    <property type="evidence" value="ECO:0007669"/>
    <property type="project" value="UniProtKB-UniRule"/>
</dbReference>
<dbReference type="GO" id="GO:1902626">
    <property type="term" value="P:assembly of large subunit precursor of preribosome"/>
    <property type="evidence" value="ECO:0007669"/>
    <property type="project" value="UniProtKB-UniRule"/>
</dbReference>
<dbReference type="NCBIfam" id="NF003593">
    <property type="entry name" value="PRK05255.1-1"/>
    <property type="match status" value="1"/>
</dbReference>
<dbReference type="InterPro" id="IPR023153">
    <property type="entry name" value="DarP_sf"/>
</dbReference>
<evidence type="ECO:0000256" key="5">
    <source>
        <dbReference type="HAMAP-Rule" id="MF_00765"/>
    </source>
</evidence>
<dbReference type="EMBL" id="FLOB01000003">
    <property type="protein sequence ID" value="SBS30005.1"/>
    <property type="molecule type" value="Genomic_DNA"/>
</dbReference>
<evidence type="ECO:0000256" key="4">
    <source>
        <dbReference type="ARBA" id="ARBA00022884"/>
    </source>
</evidence>
<comment type="similarity">
    <text evidence="5">Belongs to the DarP family.</text>
</comment>
<dbReference type="SUPFAM" id="SSF158710">
    <property type="entry name" value="PSPTO4464-like"/>
    <property type="match status" value="1"/>
</dbReference>
<dbReference type="STRING" id="1792290.MSP8886_01667"/>
<dbReference type="OrthoDB" id="5293604at2"/>
<dbReference type="GO" id="GO:0005829">
    <property type="term" value="C:cytosol"/>
    <property type="evidence" value="ECO:0007669"/>
    <property type="project" value="TreeGrafter"/>
</dbReference>
<comment type="subcellular location">
    <subcellularLocation>
        <location evidence="5">Cytoplasm</location>
    </subcellularLocation>
    <text evidence="5">Associates with late stage pre-50S ribosomal subunits.</text>
</comment>
<organism evidence="6 7">
    <name type="scientific">Marinomonas spartinae</name>
    <dbReference type="NCBI Taxonomy" id="1792290"/>
    <lineage>
        <taxon>Bacteria</taxon>
        <taxon>Pseudomonadati</taxon>
        <taxon>Pseudomonadota</taxon>
        <taxon>Gammaproteobacteria</taxon>
        <taxon>Oceanospirillales</taxon>
        <taxon>Oceanospirillaceae</taxon>
        <taxon>Marinomonas</taxon>
    </lineage>
</organism>
<gene>
    <name evidence="5" type="primary">darP</name>
    <name evidence="6" type="ORF">MSP8886_01667</name>
</gene>
<keyword evidence="2 5" id="KW-0690">Ribosome biogenesis</keyword>
<dbReference type="HAMAP" id="MF_00765">
    <property type="entry name" value="DarP"/>
    <property type="match status" value="1"/>
</dbReference>
<protein>
    <recommendedName>
        <fullName evidence="5">Dual-action ribosomal maturation protein DarP</fullName>
    </recommendedName>
    <alternativeName>
        <fullName evidence="5">Large ribosomal subunit assembly factor DarP</fullName>
    </alternativeName>
</protein>
<evidence type="ECO:0000313" key="6">
    <source>
        <dbReference type="EMBL" id="SBS30005.1"/>
    </source>
</evidence>
<dbReference type="CDD" id="cd16331">
    <property type="entry name" value="YjgA-like"/>
    <property type="match status" value="1"/>
</dbReference>
<evidence type="ECO:0000256" key="2">
    <source>
        <dbReference type="ARBA" id="ARBA00022517"/>
    </source>
</evidence>
<dbReference type="Proteomes" id="UP000092544">
    <property type="component" value="Unassembled WGS sequence"/>
</dbReference>
<dbReference type="AlphaFoldDB" id="A0A1A8TDY8"/>
<dbReference type="PIRSF" id="PIRSF016183">
    <property type="entry name" value="UCP016183"/>
    <property type="match status" value="1"/>
</dbReference>
<sequence length="177" mass="20691">MTDFDQFNEDDIPKSKTQIKREMEALQEVGKKLLALSKSQQKKVVMSETLRDALAEADRIKQREAMRRHLQYIGKVMRTEDHEAIAKQVAMFDTTSAAYNKLFHQLEIKRDELIGENSKEVLSQYLEDHPGLEDIQLLRQLIRQSQKEVSEGGNTTNRKKLFRFIRDIEEKKLGLKD</sequence>
<keyword evidence="3 5" id="KW-0699">rRNA-binding</keyword>
<evidence type="ECO:0000313" key="7">
    <source>
        <dbReference type="Proteomes" id="UP000092544"/>
    </source>
</evidence>
<evidence type="ECO:0000256" key="3">
    <source>
        <dbReference type="ARBA" id="ARBA00022730"/>
    </source>
</evidence>
<reference evidence="6 7" key="1">
    <citation type="submission" date="2016-06" db="EMBL/GenBank/DDBJ databases">
        <authorList>
            <person name="Kjaerup R.B."/>
            <person name="Dalgaard T.S."/>
            <person name="Juul-Madsen H.R."/>
        </authorList>
    </citation>
    <scope>NUCLEOTIDE SEQUENCE [LARGE SCALE GENOMIC DNA]</scope>
    <source>
        <strain evidence="6 7">CECT 8886</strain>
    </source>
</reference>
<evidence type="ECO:0000256" key="1">
    <source>
        <dbReference type="ARBA" id="ARBA00022490"/>
    </source>
</evidence>
<dbReference type="Gene3D" id="1.10.60.30">
    <property type="entry name" value="PSPTO4464-like domains"/>
    <property type="match status" value="2"/>
</dbReference>
<dbReference type="RefSeq" id="WP_067014862.1">
    <property type="nucleotide sequence ID" value="NZ_FLOB01000003.1"/>
</dbReference>
<proteinExistence type="inferred from homology"/>
<keyword evidence="7" id="KW-1185">Reference proteome</keyword>
<dbReference type="InterPro" id="IPR006839">
    <property type="entry name" value="DarP"/>
</dbReference>
<dbReference type="Pfam" id="PF04751">
    <property type="entry name" value="DarP"/>
    <property type="match status" value="1"/>
</dbReference>
<name>A0A1A8TDY8_9GAMM</name>
<dbReference type="PANTHER" id="PTHR38101">
    <property type="entry name" value="UPF0307 PROTEIN YJGA"/>
    <property type="match status" value="1"/>
</dbReference>
<comment type="function">
    <text evidence="5">Member of a network of 50S ribosomal subunit biogenesis factors which assembles along the 30S-50S interface, preventing incorrect 23S rRNA structures from forming. Promotes peptidyl transferase center (PTC) maturation.</text>
</comment>
<dbReference type="PANTHER" id="PTHR38101:SF1">
    <property type="entry name" value="UPF0307 PROTEIN YJGA"/>
    <property type="match status" value="1"/>
</dbReference>
<accession>A0A1A8TDY8</accession>